<dbReference type="PANTHER" id="PTHR32060:SF30">
    <property type="entry name" value="CARBOXY-TERMINAL PROCESSING PROTEASE CTPA"/>
    <property type="match status" value="1"/>
</dbReference>
<dbReference type="SUPFAM" id="SSF52096">
    <property type="entry name" value="ClpP/crotonase"/>
    <property type="match status" value="1"/>
</dbReference>
<evidence type="ECO:0000313" key="3">
    <source>
        <dbReference type="EMBL" id="SEG27120.1"/>
    </source>
</evidence>
<dbReference type="GO" id="GO:0007165">
    <property type="term" value="P:signal transduction"/>
    <property type="evidence" value="ECO:0007669"/>
    <property type="project" value="TreeGrafter"/>
</dbReference>
<feature type="domain" description="Tail specific protease" evidence="1">
    <location>
        <begin position="196"/>
        <end position="384"/>
    </location>
</feature>
<dbReference type="InterPro" id="IPR005151">
    <property type="entry name" value="Tail-specific_protease"/>
</dbReference>
<protein>
    <submittedName>
        <fullName evidence="3">C-terminal processing protease CtpA/Prc, contains a PDZ domain</fullName>
    </submittedName>
</protein>
<accession>A0A1H5YTG9</accession>
<keyword evidence="3" id="KW-0378">Hydrolase</keyword>
<evidence type="ECO:0000259" key="1">
    <source>
        <dbReference type="Pfam" id="PF03572"/>
    </source>
</evidence>
<dbReference type="Gene3D" id="3.90.226.10">
    <property type="entry name" value="2-enoyl-CoA Hydratase, Chain A, domain 1"/>
    <property type="match status" value="1"/>
</dbReference>
<dbReference type="AlphaFoldDB" id="A0A1H5YTG9"/>
<dbReference type="PANTHER" id="PTHR32060">
    <property type="entry name" value="TAIL-SPECIFIC PROTEASE"/>
    <property type="match status" value="1"/>
</dbReference>
<gene>
    <name evidence="3" type="ORF">SAMN05421877_106113</name>
</gene>
<dbReference type="Gene3D" id="3.30.750.170">
    <property type="match status" value="1"/>
</dbReference>
<proteinExistence type="predicted"/>
<dbReference type="InterPro" id="IPR029045">
    <property type="entry name" value="ClpP/crotonase-like_dom_sf"/>
</dbReference>
<organism evidence="3 4">
    <name type="scientific">Sphingobacterium lactis</name>
    <dbReference type="NCBI Taxonomy" id="797291"/>
    <lineage>
        <taxon>Bacteria</taxon>
        <taxon>Pseudomonadati</taxon>
        <taxon>Bacteroidota</taxon>
        <taxon>Sphingobacteriia</taxon>
        <taxon>Sphingobacteriales</taxon>
        <taxon>Sphingobacteriaceae</taxon>
        <taxon>Sphingobacterium</taxon>
    </lineage>
</organism>
<name>A0A1H5YTG9_9SPHI</name>
<dbReference type="GO" id="GO:0006508">
    <property type="term" value="P:proteolysis"/>
    <property type="evidence" value="ECO:0007669"/>
    <property type="project" value="UniProtKB-KW"/>
</dbReference>
<dbReference type="Pfam" id="PF18294">
    <property type="entry name" value="Pept_S41_N"/>
    <property type="match status" value="1"/>
</dbReference>
<dbReference type="Proteomes" id="UP000236731">
    <property type="component" value="Unassembled WGS sequence"/>
</dbReference>
<dbReference type="SUPFAM" id="SSF50156">
    <property type="entry name" value="PDZ domain-like"/>
    <property type="match status" value="1"/>
</dbReference>
<dbReference type="Pfam" id="PF03572">
    <property type="entry name" value="Peptidase_S41"/>
    <property type="match status" value="1"/>
</dbReference>
<evidence type="ECO:0000259" key="2">
    <source>
        <dbReference type="Pfam" id="PF18294"/>
    </source>
</evidence>
<dbReference type="InterPro" id="IPR036034">
    <property type="entry name" value="PDZ_sf"/>
</dbReference>
<reference evidence="4" key="1">
    <citation type="submission" date="2016-10" db="EMBL/GenBank/DDBJ databases">
        <authorList>
            <person name="Varghese N."/>
            <person name="Submissions S."/>
        </authorList>
    </citation>
    <scope>NUCLEOTIDE SEQUENCE [LARGE SCALE GENOMIC DNA]</scope>
    <source>
        <strain evidence="4">DSM 22361</strain>
    </source>
</reference>
<keyword evidence="3" id="KW-0645">Protease</keyword>
<dbReference type="EMBL" id="FNUT01000006">
    <property type="protein sequence ID" value="SEG27120.1"/>
    <property type="molecule type" value="Genomic_DNA"/>
</dbReference>
<dbReference type="GO" id="GO:0008236">
    <property type="term" value="F:serine-type peptidase activity"/>
    <property type="evidence" value="ECO:0007669"/>
    <property type="project" value="InterPro"/>
</dbReference>
<dbReference type="CDD" id="cd07561">
    <property type="entry name" value="Peptidase_S41_CPP_like"/>
    <property type="match status" value="1"/>
</dbReference>
<dbReference type="GO" id="GO:0004175">
    <property type="term" value="F:endopeptidase activity"/>
    <property type="evidence" value="ECO:0007669"/>
    <property type="project" value="TreeGrafter"/>
</dbReference>
<feature type="domain" description="Peptidase S41 N-terminal" evidence="2">
    <location>
        <begin position="37"/>
        <end position="81"/>
    </location>
</feature>
<dbReference type="InterPro" id="IPR041613">
    <property type="entry name" value="Pept_S41_N"/>
</dbReference>
<dbReference type="Gene3D" id="2.30.42.10">
    <property type="match status" value="1"/>
</dbReference>
<dbReference type="GO" id="GO:0030288">
    <property type="term" value="C:outer membrane-bounded periplasmic space"/>
    <property type="evidence" value="ECO:0007669"/>
    <property type="project" value="TreeGrafter"/>
</dbReference>
<evidence type="ECO:0000313" key="4">
    <source>
        <dbReference type="Proteomes" id="UP000236731"/>
    </source>
</evidence>
<keyword evidence="4" id="KW-1185">Reference proteome</keyword>
<dbReference type="PROSITE" id="PS51257">
    <property type="entry name" value="PROKAR_LIPOPROTEIN"/>
    <property type="match status" value="1"/>
</dbReference>
<sequence length="441" mass="49588">MFKEMKKLIIFFFAGMVLALCSCKKDEESFAPGSNRAINAWIWETMKKQYYWENTLPGRQRIDQDPQSYFMTLLHPQDRFSTILQNQNSETYGYSFENTFGFDFVQYERSGSWTTLVTLVVPGSQADQLGLSRGDTLLRLNNLNLSQPIQPSIPALLRSNVINLTRKDGKSFAIASAIIAQPVIYRHAVLEHDHRKYGYLNISHFDFSGGYALLGAIEGFRANGVSELILDLRHNPGGQVSFSAFCALLFTKVKPADVFVEMRGNRKVGMRQLSFDAALQNQPDGYRFRSADLKAKSLNLSRIFILSSGQTASAAELLINNLKPYIDVRQIGQTTMGKDMGSSSVKSPPEVSGKESYNWVLHPLVYKLYNQQGHGDYSTGISPNTLLDEYASDRIFPFGDPQDPMVRAVLEGKVLRGDAGKRSEGKGRVVYERDFVRAMVF</sequence>